<evidence type="ECO:0000256" key="4">
    <source>
        <dbReference type="ARBA" id="ARBA00005985"/>
    </source>
</evidence>
<evidence type="ECO:0000256" key="1">
    <source>
        <dbReference type="ARBA" id="ARBA00001946"/>
    </source>
</evidence>
<evidence type="ECO:0000256" key="7">
    <source>
        <dbReference type="ARBA" id="ARBA00022989"/>
    </source>
</evidence>
<evidence type="ECO:0000256" key="8">
    <source>
        <dbReference type="ARBA" id="ARBA00023136"/>
    </source>
</evidence>
<keyword evidence="7 10" id="KW-1133">Transmembrane helix</keyword>
<comment type="similarity">
    <text evidence="4 10">Belongs to the UbiA prenyltransferase family.</text>
</comment>
<dbReference type="HAMAP" id="MF_01635">
    <property type="entry name" value="UbiA"/>
    <property type="match status" value="1"/>
</dbReference>
<dbReference type="GO" id="GO:0006744">
    <property type="term" value="P:ubiquinone biosynthetic process"/>
    <property type="evidence" value="ECO:0007669"/>
    <property type="project" value="UniProtKB-UniRule"/>
</dbReference>
<dbReference type="EMBL" id="CAJNOC010000859">
    <property type="protein sequence ID" value="CAF0810583.1"/>
    <property type="molecule type" value="Genomic_DNA"/>
</dbReference>
<keyword evidence="8 10" id="KW-0472">Membrane</keyword>
<dbReference type="Gene3D" id="1.10.357.140">
    <property type="entry name" value="UbiA prenyltransferase"/>
    <property type="match status" value="1"/>
</dbReference>
<keyword evidence="9 10" id="KW-0414">Isoprene biosynthesis</keyword>
<feature type="transmembrane region" description="Helical" evidence="10">
    <location>
        <begin position="86"/>
        <end position="104"/>
    </location>
</feature>
<dbReference type="AlphaFoldDB" id="A0A813T919"/>
<dbReference type="PANTHER" id="PTHR11048:SF28">
    <property type="entry name" value="4-HYDROXYBENZOATE POLYPRENYLTRANSFERASE, MITOCHONDRIAL"/>
    <property type="match status" value="1"/>
</dbReference>
<protein>
    <recommendedName>
        <fullName evidence="10">4-hydroxybenzoate polyprenyltransferase, mitochondrial</fullName>
        <shortName evidence="10">4-HB polyprenyltransferase</shortName>
        <ecNumber evidence="10">2.5.1.39</ecNumber>
    </recommendedName>
    <alternativeName>
        <fullName evidence="10">Para-hydroxybenzoate--polyprenyltransferase</fullName>
        <shortName evidence="10">PHB:PPT</shortName>
        <shortName evidence="10">PHB:polyprenyltransferase</shortName>
    </alternativeName>
</protein>
<dbReference type="NCBIfam" id="TIGR01474">
    <property type="entry name" value="ubiA_proteo"/>
    <property type="match status" value="1"/>
</dbReference>
<comment type="pathway">
    <text evidence="3">Secondary metabolite biosynthesis.</text>
</comment>
<dbReference type="EC" id="2.5.1.39" evidence="10"/>
<dbReference type="OrthoDB" id="18170at2759"/>
<feature type="transmembrane region" description="Helical" evidence="10">
    <location>
        <begin position="243"/>
        <end position="265"/>
    </location>
</feature>
<dbReference type="GO" id="GO:0008299">
    <property type="term" value="P:isoprenoid biosynthetic process"/>
    <property type="evidence" value="ECO:0007669"/>
    <property type="project" value="UniProtKB-UniRule"/>
</dbReference>
<keyword evidence="10" id="KW-0999">Mitochondrion inner membrane</keyword>
<gene>
    <name evidence="11" type="ORF">OXX778_LOCUS6951</name>
</gene>
<evidence type="ECO:0000256" key="10">
    <source>
        <dbReference type="HAMAP-Rule" id="MF_03189"/>
    </source>
</evidence>
<dbReference type="InterPro" id="IPR044878">
    <property type="entry name" value="UbiA_sf"/>
</dbReference>
<evidence type="ECO:0000256" key="3">
    <source>
        <dbReference type="ARBA" id="ARBA00005179"/>
    </source>
</evidence>
<dbReference type="InterPro" id="IPR000537">
    <property type="entry name" value="UbiA_prenyltransferase"/>
</dbReference>
<evidence type="ECO:0000256" key="9">
    <source>
        <dbReference type="ARBA" id="ARBA00023229"/>
    </source>
</evidence>
<feature type="transmembrane region" description="Helical" evidence="10">
    <location>
        <begin position="208"/>
        <end position="231"/>
    </location>
</feature>
<proteinExistence type="inferred from homology"/>
<dbReference type="InterPro" id="IPR039653">
    <property type="entry name" value="Prenyltransferase"/>
</dbReference>
<keyword evidence="6 10" id="KW-0812">Transmembrane</keyword>
<comment type="pathway">
    <text evidence="10">Cofactor biosynthesis; ubiquinone biosynthesis.</text>
</comment>
<evidence type="ECO:0000256" key="2">
    <source>
        <dbReference type="ARBA" id="ARBA00004141"/>
    </source>
</evidence>
<reference evidence="11" key="1">
    <citation type="submission" date="2021-02" db="EMBL/GenBank/DDBJ databases">
        <authorList>
            <person name="Nowell W R."/>
        </authorList>
    </citation>
    <scope>NUCLEOTIDE SEQUENCE</scope>
    <source>
        <strain evidence="11">Ploen Becks lab</strain>
    </source>
</reference>
<keyword evidence="5 10" id="KW-0808">Transferase</keyword>
<dbReference type="Proteomes" id="UP000663879">
    <property type="component" value="Unassembled WGS sequence"/>
</dbReference>
<dbReference type="InterPro" id="IPR030470">
    <property type="entry name" value="UbiA_prenylTrfase_CS"/>
</dbReference>
<dbReference type="PROSITE" id="PS00943">
    <property type="entry name" value="UBIA"/>
    <property type="match status" value="1"/>
</dbReference>
<dbReference type="PANTHER" id="PTHR11048">
    <property type="entry name" value="PRENYLTRANSFERASES"/>
    <property type="match status" value="1"/>
</dbReference>
<comment type="subcellular location">
    <subcellularLocation>
        <location evidence="2">Membrane</location>
        <topology evidence="2">Multi-pass membrane protein</topology>
    </subcellularLocation>
    <subcellularLocation>
        <location evidence="10">Mitochondrion inner membrane</location>
        <topology evidence="10">Multi-pass membrane protein</topology>
        <orientation evidence="10">Matrix side</orientation>
    </subcellularLocation>
</comment>
<dbReference type="FunFam" id="1.20.120.1780:FF:000001">
    <property type="entry name" value="4-hydroxybenzoate octaprenyltransferase"/>
    <property type="match status" value="1"/>
</dbReference>
<evidence type="ECO:0000256" key="5">
    <source>
        <dbReference type="ARBA" id="ARBA00022679"/>
    </source>
</evidence>
<dbReference type="Pfam" id="PF01040">
    <property type="entry name" value="UbiA"/>
    <property type="match status" value="1"/>
</dbReference>
<keyword evidence="10" id="KW-0831">Ubiquinone biosynthesis</keyword>
<dbReference type="UniPathway" id="UPA00232"/>
<dbReference type="GO" id="GO:0008412">
    <property type="term" value="F:4-hydroxybenzoate polyprenyltransferase activity"/>
    <property type="evidence" value="ECO:0007669"/>
    <property type="project" value="UniProtKB-EC"/>
</dbReference>
<dbReference type="FunFam" id="1.10.357.140:FF:000008">
    <property type="entry name" value="4-hydroxybenzoate octaprenyltransferase"/>
    <property type="match status" value="1"/>
</dbReference>
<comment type="cofactor">
    <cofactor evidence="1 10">
        <name>Mg(2+)</name>
        <dbReference type="ChEBI" id="CHEBI:18420"/>
    </cofactor>
</comment>
<dbReference type="Gene3D" id="1.20.120.1780">
    <property type="entry name" value="UbiA prenyltransferase"/>
    <property type="match status" value="1"/>
</dbReference>
<feature type="transmembrane region" description="Helical" evidence="10">
    <location>
        <begin position="182"/>
        <end position="199"/>
    </location>
</feature>
<feature type="transmembrane region" description="Helical" evidence="10">
    <location>
        <begin position="311"/>
        <end position="332"/>
    </location>
</feature>
<accession>A0A813T919</accession>
<feature type="transmembrane region" description="Helical" evidence="10">
    <location>
        <begin position="344"/>
        <end position="362"/>
    </location>
</feature>
<comment type="function">
    <text evidence="10">Catalyzes the prenylation of para-hydroxybenzoate (PHB) with an all-trans polyprenyl group. Mediates the second step in the final reaction sequence of coenzyme Q (CoQ) biosynthesis, which is the condensation of the polyisoprenoid side chain with PHB, generating the first membrane-bound Q intermediate.</text>
</comment>
<dbReference type="InterPro" id="IPR006370">
    <property type="entry name" value="HB_polyprenyltransferase-like"/>
</dbReference>
<feature type="transmembrane region" description="Helical" evidence="10">
    <location>
        <begin position="110"/>
        <end position="134"/>
    </location>
</feature>
<dbReference type="GO" id="GO:0005743">
    <property type="term" value="C:mitochondrial inner membrane"/>
    <property type="evidence" value="ECO:0007669"/>
    <property type="project" value="UniProtKB-SubCell"/>
</dbReference>
<feature type="transmembrane region" description="Helical" evidence="10">
    <location>
        <begin position="286"/>
        <end position="305"/>
    </location>
</feature>
<feature type="transmembrane region" description="Helical" evidence="10">
    <location>
        <begin position="155"/>
        <end position="176"/>
    </location>
</feature>
<comment type="catalytic activity">
    <reaction evidence="10">
        <text>an all-trans-polyprenyl diphosphate + 4-hydroxybenzoate = a 4-hydroxy-3-(all-trans-polyprenyl)benzoate + diphosphate</text>
        <dbReference type="Rhea" id="RHEA:44504"/>
        <dbReference type="Rhea" id="RHEA-COMP:9514"/>
        <dbReference type="Rhea" id="RHEA-COMP:9564"/>
        <dbReference type="ChEBI" id="CHEBI:17879"/>
        <dbReference type="ChEBI" id="CHEBI:33019"/>
        <dbReference type="ChEBI" id="CHEBI:58914"/>
        <dbReference type="ChEBI" id="CHEBI:78396"/>
        <dbReference type="EC" id="2.5.1.39"/>
    </reaction>
</comment>
<evidence type="ECO:0000256" key="6">
    <source>
        <dbReference type="ARBA" id="ARBA00022692"/>
    </source>
</evidence>
<organism evidence="11 12">
    <name type="scientific">Brachionus calyciflorus</name>
    <dbReference type="NCBI Taxonomy" id="104777"/>
    <lineage>
        <taxon>Eukaryota</taxon>
        <taxon>Metazoa</taxon>
        <taxon>Spiralia</taxon>
        <taxon>Gnathifera</taxon>
        <taxon>Rotifera</taxon>
        <taxon>Eurotatoria</taxon>
        <taxon>Monogononta</taxon>
        <taxon>Pseudotrocha</taxon>
        <taxon>Ploima</taxon>
        <taxon>Brachionidae</taxon>
        <taxon>Brachionus</taxon>
    </lineage>
</organism>
<evidence type="ECO:0000313" key="11">
    <source>
        <dbReference type="EMBL" id="CAF0810583.1"/>
    </source>
</evidence>
<comment type="caution">
    <text evidence="11">The sequence shown here is derived from an EMBL/GenBank/DDBJ whole genome shotgun (WGS) entry which is preliminary data.</text>
</comment>
<dbReference type="CDD" id="cd13959">
    <property type="entry name" value="PT_UbiA_COQ2"/>
    <property type="match status" value="1"/>
</dbReference>
<evidence type="ECO:0000313" key="12">
    <source>
        <dbReference type="Proteomes" id="UP000663879"/>
    </source>
</evidence>
<sequence>MFTNRLIYRLKDPFLIAKQLTRPIPTCYTNLTSPKLLTDDIKTRQEKLEEDRIRLEINNLKQPSKLTNSPLDPYIRLMRLEKLAPFYLVYWPGAWGILGAASYLNTSPDLYMLALFGIGGLAMRSAGCIVNDIWDRKYDKQVERTKDRPLASGQISLPSALGLLGVNLSLALGTLLQLNLTTQILGACCLFPVAIYPAAKRFTNWPQAILGVTFNWGALMGWSAIVCSHLTQSANILSFLPAVVLYFGCINWTLFYDTIYAFQDIKFDKKLGLKSSAITIQNRPKLWLLGFSSLCASNLALFGWMTNQEPIYYMTVGLAMAHFLKQITFMNINSPESCAKKFRSNNTIGALITFGLLASLLIK</sequence>
<keyword evidence="10" id="KW-0496">Mitochondrion</keyword>
<name>A0A813T919_9BILA</name>
<keyword evidence="12" id="KW-1185">Reference proteome</keyword>